<dbReference type="EMBL" id="LS991949">
    <property type="protein sequence ID" value="SYV89753.1"/>
    <property type="molecule type" value="Genomic_DNA"/>
</dbReference>
<sequence>MGKHDIYKTIGLARKIVNEDYLKIAKQTYSIRLNNINDYQKEIDQNNFDIDYLQKNQGEFEKLKTEKIEKLEKDKKLLEKEFNEAIEKISPDSRELKIKEKDEALKKYDEKIEYYKKLDQKKYIEYLENKIKEFKEKAEKNKTDKTSILPENGTMW</sequence>
<dbReference type="AlphaFoldDB" id="A0A3B0PIZ5"/>
<evidence type="ECO:0000256" key="1">
    <source>
        <dbReference type="SAM" id="Coils"/>
    </source>
</evidence>
<feature type="coiled-coil region" evidence="1">
    <location>
        <begin position="61"/>
        <end position="88"/>
    </location>
</feature>
<accession>A0A3B0PIZ5</accession>
<name>A0A3B0PIZ5_9BACT</name>
<feature type="non-terminal residue" evidence="2">
    <location>
        <position position="156"/>
    </location>
</feature>
<proteinExistence type="predicted"/>
<protein>
    <submittedName>
        <fullName evidence="2">Uncharacterized protein</fullName>
    </submittedName>
</protein>
<keyword evidence="1" id="KW-0175">Coiled coil</keyword>
<dbReference type="KEGG" id="mala:NCTC10135_00253"/>
<evidence type="ECO:0000313" key="2">
    <source>
        <dbReference type="EMBL" id="SYV89753.1"/>
    </source>
</evidence>
<evidence type="ECO:0000313" key="3">
    <source>
        <dbReference type="Proteomes" id="UP000259864"/>
    </source>
</evidence>
<organism evidence="2 3">
    <name type="scientific">Metamycoplasma alkalescens</name>
    <dbReference type="NCBI Taxonomy" id="45363"/>
    <lineage>
        <taxon>Bacteria</taxon>
        <taxon>Bacillati</taxon>
        <taxon>Mycoplasmatota</taxon>
        <taxon>Mycoplasmoidales</taxon>
        <taxon>Metamycoplasmataceae</taxon>
        <taxon>Metamycoplasma</taxon>
    </lineage>
</organism>
<dbReference type="Proteomes" id="UP000259864">
    <property type="component" value="Chromosome 1"/>
</dbReference>
<gene>
    <name evidence="2" type="ORF">NCTC10135_00253</name>
</gene>
<reference evidence="3" key="1">
    <citation type="submission" date="2018-06" db="EMBL/GenBank/DDBJ databases">
        <authorList>
            <consortium name="Pathogen Informatics"/>
        </authorList>
    </citation>
    <scope>NUCLEOTIDE SEQUENCE [LARGE SCALE GENOMIC DNA]</scope>
    <source>
        <strain evidence="3">NCTC10135</strain>
    </source>
</reference>